<sequence>MPLKAIRDLKDLVDKGILTVEGPQTGRGRFYSLKGNKVTEGDKGDIRSI</sequence>
<proteinExistence type="predicted"/>
<dbReference type="AlphaFoldDB" id="X1RJR5"/>
<comment type="caution">
    <text evidence="1">The sequence shown here is derived from an EMBL/GenBank/DDBJ whole genome shotgun (WGS) entry which is preliminary data.</text>
</comment>
<reference evidence="1" key="1">
    <citation type="journal article" date="2014" name="Front. Microbiol.">
        <title>High frequency of phylogenetically diverse reductive dehalogenase-homologous genes in deep subseafloor sedimentary metagenomes.</title>
        <authorList>
            <person name="Kawai M."/>
            <person name="Futagami T."/>
            <person name="Toyoda A."/>
            <person name="Takaki Y."/>
            <person name="Nishi S."/>
            <person name="Hori S."/>
            <person name="Arai W."/>
            <person name="Tsubouchi T."/>
            <person name="Morono Y."/>
            <person name="Uchiyama I."/>
            <person name="Ito T."/>
            <person name="Fujiyama A."/>
            <person name="Inagaki F."/>
            <person name="Takami H."/>
        </authorList>
    </citation>
    <scope>NUCLEOTIDE SEQUENCE</scope>
    <source>
        <strain evidence="1">Expedition CK06-06</strain>
    </source>
</reference>
<gene>
    <name evidence="1" type="ORF">S12H4_16794</name>
</gene>
<accession>X1RJR5</accession>
<name>X1RJR5_9ZZZZ</name>
<evidence type="ECO:0000313" key="1">
    <source>
        <dbReference type="EMBL" id="GAI80967.1"/>
    </source>
</evidence>
<organism evidence="1">
    <name type="scientific">marine sediment metagenome</name>
    <dbReference type="NCBI Taxonomy" id="412755"/>
    <lineage>
        <taxon>unclassified sequences</taxon>
        <taxon>metagenomes</taxon>
        <taxon>ecological metagenomes</taxon>
    </lineage>
</organism>
<protein>
    <submittedName>
        <fullName evidence="1">Uncharacterized protein</fullName>
    </submittedName>
</protein>
<dbReference type="EMBL" id="BARW01008147">
    <property type="protein sequence ID" value="GAI80967.1"/>
    <property type="molecule type" value="Genomic_DNA"/>
</dbReference>